<dbReference type="Proteomes" id="UP001597478">
    <property type="component" value="Unassembled WGS sequence"/>
</dbReference>
<dbReference type="RefSeq" id="WP_377395113.1">
    <property type="nucleotide sequence ID" value="NZ_JBHSAN010000054.1"/>
</dbReference>
<feature type="region of interest" description="Disordered" evidence="1">
    <location>
        <begin position="1"/>
        <end position="25"/>
    </location>
</feature>
<dbReference type="EMBL" id="JBHUOF010000049">
    <property type="protein sequence ID" value="MFD2803061.1"/>
    <property type="molecule type" value="Genomic_DNA"/>
</dbReference>
<evidence type="ECO:0000313" key="3">
    <source>
        <dbReference type="EMBL" id="MFD2803061.1"/>
    </source>
</evidence>
<protein>
    <submittedName>
        <fullName evidence="3">DUF2470 domain-containing protein</fullName>
    </submittedName>
</protein>
<evidence type="ECO:0000313" key="4">
    <source>
        <dbReference type="Proteomes" id="UP001597478"/>
    </source>
</evidence>
<evidence type="ECO:0000259" key="2">
    <source>
        <dbReference type="Pfam" id="PF10615"/>
    </source>
</evidence>
<feature type="domain" description="DUF2470" evidence="2">
    <location>
        <begin position="178"/>
        <end position="249"/>
    </location>
</feature>
<dbReference type="InterPro" id="IPR019595">
    <property type="entry name" value="DUF2470"/>
</dbReference>
<dbReference type="SUPFAM" id="SSF50475">
    <property type="entry name" value="FMN-binding split barrel"/>
    <property type="match status" value="1"/>
</dbReference>
<accession>A0ABW5WIT9</accession>
<gene>
    <name evidence="3" type="ORF">ACFS2C_27075</name>
</gene>
<dbReference type="InterPro" id="IPR037119">
    <property type="entry name" value="Haem_oxidase_HugZ-like_sf"/>
</dbReference>
<dbReference type="Pfam" id="PF10615">
    <property type="entry name" value="DUF2470"/>
    <property type="match status" value="1"/>
</dbReference>
<dbReference type="Gene3D" id="3.20.180.10">
    <property type="entry name" value="PNP-oxidase-like"/>
    <property type="match status" value="1"/>
</dbReference>
<evidence type="ECO:0000256" key="1">
    <source>
        <dbReference type="SAM" id="MobiDB-lite"/>
    </source>
</evidence>
<keyword evidence="4" id="KW-1185">Reference proteome</keyword>
<sequence length="263" mass="29358">MTQTEQPRRPQTPQPAERAKTIAARGGPAVLVPALDRRPDADLRVVPTLQHVHAGGRVSVLLPDDHPIVTGIRETERGELAMMLEITDQAPVELREPVRGLLWITGWLRRIDERAARARAVSIADVKADERLLDLGHGLTMLDLVPVSFVLADAEGTHSLTTPTFSAASADPFCHYERHWLRHLECAHPDVIDQLARHLPDELIDGRIRPLGIDRYGLRLRVECDNGDHDVRLGFSRPVASPTQLAVELRKLVGCPFLRAHRR</sequence>
<feature type="compositionally biased region" description="Low complexity" evidence="1">
    <location>
        <begin position="1"/>
        <end position="16"/>
    </location>
</feature>
<comment type="caution">
    <text evidence="3">The sequence shown here is derived from an EMBL/GenBank/DDBJ whole genome shotgun (WGS) entry which is preliminary data.</text>
</comment>
<name>A0ABW5WIT9_9PSEU</name>
<reference evidence="4" key="1">
    <citation type="journal article" date="2019" name="Int. J. Syst. Evol. Microbiol.">
        <title>The Global Catalogue of Microorganisms (GCM) 10K type strain sequencing project: providing services to taxonomists for standard genome sequencing and annotation.</title>
        <authorList>
            <consortium name="The Broad Institute Genomics Platform"/>
            <consortium name="The Broad Institute Genome Sequencing Center for Infectious Disease"/>
            <person name="Wu L."/>
            <person name="Ma J."/>
        </authorList>
    </citation>
    <scope>NUCLEOTIDE SEQUENCE [LARGE SCALE GENOMIC DNA]</scope>
    <source>
        <strain evidence="4">IBRC-M 10906</strain>
    </source>
</reference>
<proteinExistence type="predicted"/>
<organism evidence="3 4">
    <name type="scientific">Prauserella oleivorans</name>
    <dbReference type="NCBI Taxonomy" id="1478153"/>
    <lineage>
        <taxon>Bacteria</taxon>
        <taxon>Bacillati</taxon>
        <taxon>Actinomycetota</taxon>
        <taxon>Actinomycetes</taxon>
        <taxon>Pseudonocardiales</taxon>
        <taxon>Pseudonocardiaceae</taxon>
        <taxon>Prauserella</taxon>
    </lineage>
</organism>